<proteinExistence type="predicted"/>
<dbReference type="GO" id="GO:0003676">
    <property type="term" value="F:nucleic acid binding"/>
    <property type="evidence" value="ECO:0007669"/>
    <property type="project" value="InterPro"/>
</dbReference>
<dbReference type="Proteomes" id="UP000218238">
    <property type="component" value="Unassembled WGS sequence"/>
</dbReference>
<evidence type="ECO:0000313" key="2">
    <source>
        <dbReference type="EMBL" id="PAX53051.1"/>
    </source>
</evidence>
<comment type="caution">
    <text evidence="2">The sequence shown here is derived from an EMBL/GenBank/DDBJ whole genome shotgun (WGS) entry which is preliminary data.</text>
</comment>
<dbReference type="Gene3D" id="3.30.420.10">
    <property type="entry name" value="Ribonuclease H-like superfamily/Ribonuclease H"/>
    <property type="match status" value="1"/>
</dbReference>
<dbReference type="SUPFAM" id="SSF53098">
    <property type="entry name" value="Ribonuclease H-like"/>
    <property type="match status" value="1"/>
</dbReference>
<organism evidence="2 3">
    <name type="scientific">Brunnivagina elsteri CCALA 953</name>
    <dbReference type="NCBI Taxonomy" id="987040"/>
    <lineage>
        <taxon>Bacteria</taxon>
        <taxon>Bacillati</taxon>
        <taxon>Cyanobacteriota</taxon>
        <taxon>Cyanophyceae</taxon>
        <taxon>Nostocales</taxon>
        <taxon>Calotrichaceae</taxon>
        <taxon>Brunnivagina</taxon>
    </lineage>
</organism>
<protein>
    <recommendedName>
        <fullName evidence="1">Tc1-like transposase DDE domain-containing protein</fullName>
    </recommendedName>
</protein>
<dbReference type="AlphaFoldDB" id="A0A2A2TH86"/>
<dbReference type="InterPro" id="IPR012337">
    <property type="entry name" value="RNaseH-like_sf"/>
</dbReference>
<feature type="domain" description="Tc1-like transposase DDE" evidence="1">
    <location>
        <begin position="20"/>
        <end position="110"/>
    </location>
</feature>
<dbReference type="InterPro" id="IPR036397">
    <property type="entry name" value="RNaseH_sf"/>
</dbReference>
<sequence>MLSSSSISTEKNGSSVEIVILTNETYINSETVCQMLFKLASLGLNIPIAVVLDNARYQRCRLVQDYAKELGIQLCFLPSYSPQLNLIERLWRFVKKECLYSKYYENFSDFKSAISNYINSANTDKKEKLNSLLNLKFQSFNKVQILTV</sequence>
<dbReference type="InterPro" id="IPR038717">
    <property type="entry name" value="Tc1-like_DDE_dom"/>
</dbReference>
<name>A0A2A2TH86_9CYAN</name>
<evidence type="ECO:0000313" key="3">
    <source>
        <dbReference type="Proteomes" id="UP000218238"/>
    </source>
</evidence>
<dbReference type="Pfam" id="PF13358">
    <property type="entry name" value="DDE_3"/>
    <property type="match status" value="1"/>
</dbReference>
<dbReference type="EMBL" id="NTFS01000176">
    <property type="protein sequence ID" value="PAX53051.1"/>
    <property type="molecule type" value="Genomic_DNA"/>
</dbReference>
<accession>A0A2A2TH86</accession>
<gene>
    <name evidence="2" type="ORF">CK510_16075</name>
</gene>
<keyword evidence="3" id="KW-1185">Reference proteome</keyword>
<evidence type="ECO:0000259" key="1">
    <source>
        <dbReference type="Pfam" id="PF13358"/>
    </source>
</evidence>
<reference evidence="2 3" key="1">
    <citation type="submission" date="2017-08" db="EMBL/GenBank/DDBJ databases">
        <title>Draft genome sequence of filamentous cyanobacterium Calothrix elsteri CCALA 953.</title>
        <authorList>
            <person name="Gagunashvili A.N."/>
            <person name="Elster J."/>
            <person name="Andresson O.S."/>
        </authorList>
    </citation>
    <scope>NUCLEOTIDE SEQUENCE [LARGE SCALE GENOMIC DNA]</scope>
    <source>
        <strain evidence="2 3">CCALA 953</strain>
    </source>
</reference>